<dbReference type="GeneID" id="66081582"/>
<reference evidence="2" key="1">
    <citation type="journal article" date="2021" name="Genome Biol. Evol.">
        <title>The assembled and annotated genome of the fairy-ring fungus Marasmius oreades.</title>
        <authorList>
            <person name="Hiltunen M."/>
            <person name="Ament-Velasquez S.L."/>
            <person name="Johannesson H."/>
        </authorList>
    </citation>
    <scope>NUCLEOTIDE SEQUENCE</scope>
    <source>
        <strain evidence="2">03SP1</strain>
    </source>
</reference>
<dbReference type="AlphaFoldDB" id="A0A9P7RSD0"/>
<dbReference type="PANTHER" id="PTHR12111:SF2">
    <property type="entry name" value="SPLICING FACTOR YJU2B-RELATED"/>
    <property type="match status" value="1"/>
</dbReference>
<dbReference type="KEGG" id="more:E1B28_012507"/>
<evidence type="ECO:0000313" key="2">
    <source>
        <dbReference type="EMBL" id="KAG7088523.1"/>
    </source>
</evidence>
<comment type="similarity">
    <text evidence="1">Belongs to the CWC16 family.</text>
</comment>
<dbReference type="PANTHER" id="PTHR12111">
    <property type="entry name" value="SPLICING FACTOR YJU2"/>
    <property type="match status" value="1"/>
</dbReference>
<dbReference type="RefSeq" id="XP_043004994.1">
    <property type="nucleotide sequence ID" value="XM_043157627.1"/>
</dbReference>
<sequence>MQGFNKYYPPDYDGEKHGSLNSYRGKHALGDRARKIDQGILIVRFELPFNIWCGTCNNHIGMGVRYNAEKKKIGNYYSTPIFSFRCKCHLCSGWFEIQTDPKNTRYVVVSGARQKDEDWNPEENGGFAVHDTDGKAESIDPLAALEKTTDAQNHHKNVQVPRLESLMDLSEQCNADPYSLSLKLRRQFRQDKKVRLEKEKEDGKVRDRYALPTTLKLAEDDEKALEEAKDQWTKARQKKLLLESKQRKLPTMTSITSLSGSRGVASTSAAPGLTGLRARILSNTAKQSARQKIADGR</sequence>
<proteinExistence type="inferred from homology"/>
<organism evidence="2 3">
    <name type="scientific">Marasmius oreades</name>
    <name type="common">fairy-ring Marasmius</name>
    <dbReference type="NCBI Taxonomy" id="181124"/>
    <lineage>
        <taxon>Eukaryota</taxon>
        <taxon>Fungi</taxon>
        <taxon>Dikarya</taxon>
        <taxon>Basidiomycota</taxon>
        <taxon>Agaricomycotina</taxon>
        <taxon>Agaricomycetes</taxon>
        <taxon>Agaricomycetidae</taxon>
        <taxon>Agaricales</taxon>
        <taxon>Marasmiineae</taxon>
        <taxon>Marasmiaceae</taxon>
        <taxon>Marasmius</taxon>
    </lineage>
</organism>
<protein>
    <recommendedName>
        <fullName evidence="4">DUF572-domain-containing protein</fullName>
    </recommendedName>
</protein>
<accession>A0A9P7RSD0</accession>
<dbReference type="EMBL" id="CM032188">
    <property type="protein sequence ID" value="KAG7088523.1"/>
    <property type="molecule type" value="Genomic_DNA"/>
</dbReference>
<dbReference type="Proteomes" id="UP001049176">
    <property type="component" value="Chromosome 8"/>
</dbReference>
<evidence type="ECO:0008006" key="4">
    <source>
        <dbReference type="Google" id="ProtNLM"/>
    </source>
</evidence>
<gene>
    <name evidence="2" type="ORF">E1B28_012507</name>
</gene>
<dbReference type="GO" id="GO:0005684">
    <property type="term" value="C:U2-type spliceosomal complex"/>
    <property type="evidence" value="ECO:0007669"/>
    <property type="project" value="TreeGrafter"/>
</dbReference>
<comment type="caution">
    <text evidence="2">The sequence shown here is derived from an EMBL/GenBank/DDBJ whole genome shotgun (WGS) entry which is preliminary data.</text>
</comment>
<dbReference type="InterPro" id="IPR007590">
    <property type="entry name" value="Saf4/Yju2"/>
</dbReference>
<keyword evidence="3" id="KW-1185">Reference proteome</keyword>
<evidence type="ECO:0000313" key="3">
    <source>
        <dbReference type="Proteomes" id="UP001049176"/>
    </source>
</evidence>
<dbReference type="GO" id="GO:0071014">
    <property type="term" value="C:post-mRNA release spliceosomal complex"/>
    <property type="evidence" value="ECO:0007669"/>
    <property type="project" value="TreeGrafter"/>
</dbReference>
<dbReference type="GO" id="GO:0000398">
    <property type="term" value="P:mRNA splicing, via spliceosome"/>
    <property type="evidence" value="ECO:0007669"/>
    <property type="project" value="InterPro"/>
</dbReference>
<dbReference type="OrthoDB" id="360327at2759"/>
<evidence type="ECO:0000256" key="1">
    <source>
        <dbReference type="ARBA" id="ARBA00005595"/>
    </source>
</evidence>
<dbReference type="Pfam" id="PF04502">
    <property type="entry name" value="Saf4_Yju2"/>
    <property type="match status" value="1"/>
</dbReference>
<name>A0A9P7RSD0_9AGAR</name>